<feature type="compositionally biased region" description="Basic and acidic residues" evidence="1">
    <location>
        <begin position="327"/>
        <end position="338"/>
    </location>
</feature>
<evidence type="ECO:0008006" key="4">
    <source>
        <dbReference type="Google" id="ProtNLM"/>
    </source>
</evidence>
<name>A0ABY1IGH2_9ACTO</name>
<feature type="region of interest" description="Disordered" evidence="1">
    <location>
        <begin position="117"/>
        <end position="158"/>
    </location>
</feature>
<organism evidence="2 3">
    <name type="scientific">Actinomyces denticolens</name>
    <dbReference type="NCBI Taxonomy" id="52767"/>
    <lineage>
        <taxon>Bacteria</taxon>
        <taxon>Bacillati</taxon>
        <taxon>Actinomycetota</taxon>
        <taxon>Actinomycetes</taxon>
        <taxon>Actinomycetales</taxon>
        <taxon>Actinomycetaceae</taxon>
        <taxon>Actinomyces</taxon>
    </lineage>
</organism>
<evidence type="ECO:0000313" key="3">
    <source>
        <dbReference type="Proteomes" id="UP000184390"/>
    </source>
</evidence>
<comment type="caution">
    <text evidence="2">The sequence shown here is derived from an EMBL/GenBank/DDBJ whole genome shotgun (WGS) entry which is preliminary data.</text>
</comment>
<accession>A0ABY1IGH2</accession>
<gene>
    <name evidence="2" type="ORF">SAMN05216246_11244</name>
</gene>
<feature type="compositionally biased region" description="Basic and acidic residues" evidence="1">
    <location>
        <begin position="118"/>
        <end position="131"/>
    </location>
</feature>
<dbReference type="RefSeq" id="WP_143163894.1">
    <property type="nucleotide sequence ID" value="NZ_FQYL01000012.1"/>
</dbReference>
<dbReference type="Proteomes" id="UP000184390">
    <property type="component" value="Unassembled WGS sequence"/>
</dbReference>
<evidence type="ECO:0000313" key="2">
    <source>
        <dbReference type="EMBL" id="SHJ13934.1"/>
    </source>
</evidence>
<reference evidence="2 3" key="1">
    <citation type="submission" date="2016-11" db="EMBL/GenBank/DDBJ databases">
        <authorList>
            <person name="Varghese N."/>
            <person name="Submissions S."/>
        </authorList>
    </citation>
    <scope>NUCLEOTIDE SEQUENCE [LARGE SCALE GENOMIC DNA]</scope>
    <source>
        <strain evidence="2 3">PA</strain>
    </source>
</reference>
<feature type="compositionally biased region" description="Low complexity" evidence="1">
    <location>
        <begin position="259"/>
        <end position="274"/>
    </location>
</feature>
<feature type="compositionally biased region" description="Low complexity" evidence="1">
    <location>
        <begin position="205"/>
        <end position="239"/>
    </location>
</feature>
<feature type="compositionally biased region" description="Basic and acidic residues" evidence="1">
    <location>
        <begin position="286"/>
        <end position="317"/>
    </location>
</feature>
<feature type="compositionally biased region" description="Polar residues" evidence="1">
    <location>
        <begin position="186"/>
        <end position="196"/>
    </location>
</feature>
<evidence type="ECO:0000256" key="1">
    <source>
        <dbReference type="SAM" id="MobiDB-lite"/>
    </source>
</evidence>
<keyword evidence="3" id="KW-1185">Reference proteome</keyword>
<protein>
    <recommendedName>
        <fullName evidence="4">Helix-turn-helix domain-containing protein</fullName>
    </recommendedName>
</protein>
<feature type="compositionally biased region" description="Gly residues" evidence="1">
    <location>
        <begin position="275"/>
        <end position="284"/>
    </location>
</feature>
<dbReference type="EMBL" id="FQYL01000012">
    <property type="protein sequence ID" value="SHJ13934.1"/>
    <property type="molecule type" value="Genomic_DNA"/>
</dbReference>
<proteinExistence type="predicted"/>
<feature type="region of interest" description="Disordered" evidence="1">
    <location>
        <begin position="181"/>
        <end position="366"/>
    </location>
</feature>
<sequence length="514" mass="52574">MSGQASEYFVVRRGATALRNETVWDEAISYGALGILARALATPPGADMGYRAFMGRGMGEKAVRAAMRELAAAGYRHQFTVRRAGGLLRTAVVFSDVPISVEEALAEVVLPAGAAVVDRPDEGPQNRRSDRAATGAARSDQGFYGGAGPADDPLVDNLSDDAHRAATGAARCDLGKQVVSAGRTAPHSTVARSSKALSLRDTKTSSSLRSEEGSSIQTGPAREAGAPAAPSVGSAPVGSEGADEPGARGRGAGAPPPQALGAPGAVGSDAADGADGVGGAGGDAAGARESREDLEPRVGRRRGREDARGASGRDRGAGHGTGSTSRDASKAPRSDRNAMDVVPGGSGRERRSDRLSGPQGPDGRVRGLLADCLPEWMLAMDPAGARAVAGLLAERLEAGWRPAEIRTAIGSSRPDRVGRMSSLVASRLRTNVDPAMAPALLVAAAQDARREASQRRADALAQDGPRRRADPRFAAAMKRAREALGAQASHLDVALEAHRCLDARAAGAVAGASP</sequence>